<name>A0AAE1EHH9_PETCI</name>
<keyword evidence="2" id="KW-1185">Reference proteome</keyword>
<evidence type="ECO:0000313" key="2">
    <source>
        <dbReference type="Proteomes" id="UP001286313"/>
    </source>
</evidence>
<reference evidence="1" key="1">
    <citation type="submission" date="2023-10" db="EMBL/GenBank/DDBJ databases">
        <title>Genome assemblies of two species of porcelain crab, Petrolisthes cinctipes and Petrolisthes manimaculis (Anomura: Porcellanidae).</title>
        <authorList>
            <person name="Angst P."/>
        </authorList>
    </citation>
    <scope>NUCLEOTIDE SEQUENCE</scope>
    <source>
        <strain evidence="1">PB745_01</strain>
        <tissue evidence="1">Gill</tissue>
    </source>
</reference>
<dbReference type="Proteomes" id="UP001286313">
    <property type="component" value="Unassembled WGS sequence"/>
</dbReference>
<proteinExistence type="predicted"/>
<evidence type="ECO:0000313" key="1">
    <source>
        <dbReference type="EMBL" id="KAK3849416.1"/>
    </source>
</evidence>
<comment type="caution">
    <text evidence="1">The sequence shown here is derived from an EMBL/GenBank/DDBJ whole genome shotgun (WGS) entry which is preliminary data.</text>
</comment>
<dbReference type="AlphaFoldDB" id="A0AAE1EHH9"/>
<dbReference type="EMBL" id="JAWQEG010008940">
    <property type="protein sequence ID" value="KAK3849416.1"/>
    <property type="molecule type" value="Genomic_DNA"/>
</dbReference>
<protein>
    <submittedName>
        <fullName evidence="1">Uncharacterized protein</fullName>
    </submittedName>
</protein>
<accession>A0AAE1EHH9</accession>
<gene>
    <name evidence="1" type="ORF">Pcinc_043832</name>
</gene>
<sequence length="99" mass="10450">MVAIIVGAMVAIIVEAIAAKIVGAIKANIIGNIVEAIAAKIVGVIVASRSSSCLLCDLERRFTLSPPQSPSHKQNTFELPPMPTVLAASCKQQQQLQKE</sequence>
<organism evidence="1 2">
    <name type="scientific">Petrolisthes cinctipes</name>
    <name type="common">Flat porcelain crab</name>
    <dbReference type="NCBI Taxonomy" id="88211"/>
    <lineage>
        <taxon>Eukaryota</taxon>
        <taxon>Metazoa</taxon>
        <taxon>Ecdysozoa</taxon>
        <taxon>Arthropoda</taxon>
        <taxon>Crustacea</taxon>
        <taxon>Multicrustacea</taxon>
        <taxon>Malacostraca</taxon>
        <taxon>Eumalacostraca</taxon>
        <taxon>Eucarida</taxon>
        <taxon>Decapoda</taxon>
        <taxon>Pleocyemata</taxon>
        <taxon>Anomura</taxon>
        <taxon>Galatheoidea</taxon>
        <taxon>Porcellanidae</taxon>
        <taxon>Petrolisthes</taxon>
    </lineage>
</organism>